<evidence type="ECO:0000256" key="7">
    <source>
        <dbReference type="ARBA" id="ARBA00043987"/>
    </source>
</evidence>
<keyword evidence="4 8" id="KW-0812">Transmembrane</keyword>
<evidence type="ECO:0000256" key="5">
    <source>
        <dbReference type="ARBA" id="ARBA00022989"/>
    </source>
</evidence>
<feature type="transmembrane region" description="Helical" evidence="8">
    <location>
        <begin position="267"/>
        <end position="298"/>
    </location>
</feature>
<feature type="transmembrane region" description="Helical" evidence="8">
    <location>
        <begin position="197"/>
        <end position="215"/>
    </location>
</feature>
<dbReference type="GO" id="GO:0016757">
    <property type="term" value="F:glycosyltransferase activity"/>
    <property type="evidence" value="ECO:0007669"/>
    <property type="project" value="UniProtKB-KW"/>
</dbReference>
<evidence type="ECO:0000256" key="8">
    <source>
        <dbReference type="SAM" id="Phobius"/>
    </source>
</evidence>
<keyword evidence="2" id="KW-0328">Glycosyltransferase</keyword>
<evidence type="ECO:0000256" key="1">
    <source>
        <dbReference type="ARBA" id="ARBA00004141"/>
    </source>
</evidence>
<feature type="transmembrane region" description="Helical" evidence="8">
    <location>
        <begin position="36"/>
        <end position="59"/>
    </location>
</feature>
<dbReference type="NCBIfam" id="NF038066">
    <property type="entry name" value="MptB"/>
    <property type="match status" value="1"/>
</dbReference>
<feature type="transmembrane region" description="Helical" evidence="8">
    <location>
        <begin position="138"/>
        <end position="159"/>
    </location>
</feature>
<feature type="transmembrane region" description="Helical" evidence="8">
    <location>
        <begin position="108"/>
        <end position="126"/>
    </location>
</feature>
<feature type="transmembrane region" description="Helical" evidence="8">
    <location>
        <begin position="470"/>
        <end position="488"/>
    </location>
</feature>
<gene>
    <name evidence="9" type="ORF">CGZ92_06725</name>
</gene>
<name>A0A255E8V9_9ACTN</name>
<accession>A0A255E8V9</accession>
<proteinExistence type="inferred from homology"/>
<evidence type="ECO:0000256" key="6">
    <source>
        <dbReference type="ARBA" id="ARBA00023136"/>
    </source>
</evidence>
<feature type="transmembrane region" description="Helical" evidence="8">
    <location>
        <begin position="412"/>
        <end position="433"/>
    </location>
</feature>
<evidence type="ECO:0000256" key="3">
    <source>
        <dbReference type="ARBA" id="ARBA00022679"/>
    </source>
</evidence>
<keyword evidence="3" id="KW-0808">Transferase</keyword>
<dbReference type="Pfam" id="PF26314">
    <property type="entry name" value="MptA_B_family"/>
    <property type="match status" value="1"/>
</dbReference>
<dbReference type="InterPro" id="IPR049829">
    <property type="entry name" value="MptA/B-like"/>
</dbReference>
<organism evidence="9 10">
    <name type="scientific">Parenemella sanctibonifatiensis</name>
    <dbReference type="NCBI Taxonomy" id="2016505"/>
    <lineage>
        <taxon>Bacteria</taxon>
        <taxon>Bacillati</taxon>
        <taxon>Actinomycetota</taxon>
        <taxon>Actinomycetes</taxon>
        <taxon>Propionibacteriales</taxon>
        <taxon>Propionibacteriaceae</taxon>
        <taxon>Parenemella</taxon>
    </lineage>
</organism>
<feature type="transmembrane region" description="Helical" evidence="8">
    <location>
        <begin position="227"/>
        <end position="247"/>
    </location>
</feature>
<evidence type="ECO:0000313" key="9">
    <source>
        <dbReference type="EMBL" id="OYN87946.1"/>
    </source>
</evidence>
<reference evidence="9 10" key="1">
    <citation type="submission" date="2017-07" db="EMBL/GenBank/DDBJ databases">
        <title>Draft whole genome sequences of clinical Proprionibacteriaceae strains.</title>
        <authorList>
            <person name="Bernier A.-M."/>
            <person name="Bernard K."/>
            <person name="Domingo M.-C."/>
        </authorList>
    </citation>
    <scope>NUCLEOTIDE SEQUENCE [LARGE SCALE GENOMIC DNA]</scope>
    <source>
        <strain evidence="9 10">NML 160184</strain>
    </source>
</reference>
<feature type="transmembrane region" description="Helical" evidence="8">
    <location>
        <begin position="445"/>
        <end position="463"/>
    </location>
</feature>
<feature type="transmembrane region" description="Helical" evidence="8">
    <location>
        <begin position="382"/>
        <end position="400"/>
    </location>
</feature>
<comment type="subcellular location">
    <subcellularLocation>
        <location evidence="1">Membrane</location>
        <topology evidence="1">Multi-pass membrane protein</topology>
    </subcellularLocation>
</comment>
<evidence type="ECO:0000256" key="4">
    <source>
        <dbReference type="ARBA" id="ARBA00022692"/>
    </source>
</evidence>
<evidence type="ECO:0000256" key="2">
    <source>
        <dbReference type="ARBA" id="ARBA00022676"/>
    </source>
</evidence>
<feature type="transmembrane region" description="Helical" evidence="8">
    <location>
        <begin position="319"/>
        <end position="338"/>
    </location>
</feature>
<evidence type="ECO:0008006" key="11">
    <source>
        <dbReference type="Google" id="ProtNLM"/>
    </source>
</evidence>
<protein>
    <recommendedName>
        <fullName evidence="11">DUF2029 domain-containing protein</fullName>
    </recommendedName>
</protein>
<comment type="similarity">
    <text evidence="7">Belongs to the MptA/B family.</text>
</comment>
<dbReference type="GO" id="GO:0016020">
    <property type="term" value="C:membrane"/>
    <property type="evidence" value="ECO:0007669"/>
    <property type="project" value="UniProtKB-SubCell"/>
</dbReference>
<evidence type="ECO:0000313" key="10">
    <source>
        <dbReference type="Proteomes" id="UP000216533"/>
    </source>
</evidence>
<dbReference type="Proteomes" id="UP000216533">
    <property type="component" value="Unassembled WGS sequence"/>
</dbReference>
<feature type="transmembrane region" description="Helical" evidence="8">
    <location>
        <begin position="171"/>
        <end position="191"/>
    </location>
</feature>
<keyword evidence="6 8" id="KW-0472">Membrane</keyword>
<feature type="transmembrane region" description="Helical" evidence="8">
    <location>
        <begin position="79"/>
        <end position="96"/>
    </location>
</feature>
<sequence length="507" mass="54810">MSVTTADAATQHPTGARAQWAGGLVRTLKATLRVRAVVIGLIGSTLLAAATFALAWVPPRIVQEVWLLHVARTRTGRELSEAMAIFGVMAMAYAWLRIRPQVEPHIRHHVVAILWSLPMLAVPPMLSRDAYAYTDQGWILHLGFNPYVTPMGTLPGPYWQLVDGIWAGTTTVYPPLALALQALVITITGFVPMLGVYGMRLPTIGAVILMAVFLPKLARKVGVSPQIALWAAVVNPLTLIHFIGGAHNDAGMVGVMVLALWAATKRWGLVTGAILIGCAVAIKQPAALAGVGVVMLALPKDIKAWTAAKRWGRIVWTSLVGGAIALATFLLITVATGLDLGWLTGSGAPSAVDTMAPLNMAAVTLEKAAGVANLGDYDFRPIFEFIGTAAMVVLIGYWFFKYSWKKPLHFVCYSLLAVALLGPSLQAWYVLWGLPLLTLTKPSRLLTRLSMSLVLYLLLVSVLNEYLKYTVISSSVISLVPAVLLYFWSDRLTKSRVEHHTSTLGNI</sequence>
<comment type="caution">
    <text evidence="9">The sequence shown here is derived from an EMBL/GenBank/DDBJ whole genome shotgun (WGS) entry which is preliminary data.</text>
</comment>
<keyword evidence="5 8" id="KW-1133">Transmembrane helix</keyword>
<dbReference type="AlphaFoldDB" id="A0A255E8V9"/>
<dbReference type="EMBL" id="NMVI01000015">
    <property type="protein sequence ID" value="OYN87946.1"/>
    <property type="molecule type" value="Genomic_DNA"/>
</dbReference>